<reference evidence="10" key="1">
    <citation type="submission" date="2021-03" db="EMBL/GenBank/DDBJ databases">
        <authorList>
            <person name="Li Z."/>
            <person name="Yang C."/>
        </authorList>
    </citation>
    <scope>NUCLEOTIDE SEQUENCE</scope>
    <source>
        <strain evidence="10">Dzin_1.0</strain>
        <tissue evidence="10">Leaf</tissue>
    </source>
</reference>
<feature type="region of interest" description="Disordered" evidence="9">
    <location>
        <begin position="79"/>
        <end position="101"/>
    </location>
</feature>
<comment type="similarity">
    <text evidence="3">Belongs to the MICOS complex subunit Mic10 family.</text>
</comment>
<keyword evidence="5" id="KW-0999">Mitochondrion inner membrane</keyword>
<keyword evidence="11" id="KW-1185">Reference proteome</keyword>
<keyword evidence="7" id="KW-0496">Mitochondrion</keyword>
<keyword evidence="6" id="KW-1133">Transmembrane helix</keyword>
<keyword evidence="4" id="KW-0812">Transmembrane</keyword>
<keyword evidence="8" id="KW-0472">Membrane</keyword>
<dbReference type="PANTHER" id="PTHR21304">
    <property type="entry name" value="MICOS COMPLEX SUBUNIT MIC10"/>
    <property type="match status" value="1"/>
</dbReference>
<dbReference type="Proteomes" id="UP001085076">
    <property type="component" value="Miscellaneous, Linkage group lg05"/>
</dbReference>
<evidence type="ECO:0000256" key="4">
    <source>
        <dbReference type="ARBA" id="ARBA00022692"/>
    </source>
</evidence>
<evidence type="ECO:0000256" key="9">
    <source>
        <dbReference type="SAM" id="MobiDB-lite"/>
    </source>
</evidence>
<dbReference type="OrthoDB" id="1916310at2759"/>
<comment type="caution">
    <text evidence="10">The sequence shown here is derived from an EMBL/GenBank/DDBJ whole genome shotgun (WGS) entry which is preliminary data.</text>
</comment>
<gene>
    <name evidence="10" type="ORF">J5N97_020084</name>
</gene>
<dbReference type="InterPro" id="IPR007512">
    <property type="entry name" value="Mic10"/>
</dbReference>
<dbReference type="Pfam" id="PF04418">
    <property type="entry name" value="DUF543"/>
    <property type="match status" value="1"/>
</dbReference>
<proteinExistence type="inferred from homology"/>
<evidence type="ECO:0008006" key="12">
    <source>
        <dbReference type="Google" id="ProtNLM"/>
    </source>
</evidence>
<dbReference type="PANTHER" id="PTHR21304:SF0">
    <property type="entry name" value="MICOS COMPLEX SUBUNIT MIC10"/>
    <property type="match status" value="1"/>
</dbReference>
<dbReference type="GO" id="GO:0061617">
    <property type="term" value="C:MICOS complex"/>
    <property type="evidence" value="ECO:0007669"/>
    <property type="project" value="InterPro"/>
</dbReference>
<evidence type="ECO:0000256" key="1">
    <source>
        <dbReference type="ARBA" id="ARBA00002689"/>
    </source>
</evidence>
<evidence type="ECO:0000313" key="10">
    <source>
        <dbReference type="EMBL" id="KAJ0972125.1"/>
    </source>
</evidence>
<sequence length="101" mass="11031">MAEEKQRPHREIPTKYDLDAKWDACLDLTIRRSFHSTLAGVFAALLLFRSPTSRWASVAFGAGVGIGRAYTECSTIFDGSPPKGPYSVSAGHSPSSQEEDK</sequence>
<evidence type="ECO:0000256" key="2">
    <source>
        <dbReference type="ARBA" id="ARBA00004434"/>
    </source>
</evidence>
<protein>
    <recommendedName>
        <fullName evidence="12">MICOS complex subunit MIC10</fullName>
    </recommendedName>
</protein>
<comment type="subcellular location">
    <subcellularLocation>
        <location evidence="2">Mitochondrion inner membrane</location>
        <topology evidence="2">Single-pass membrane protein</topology>
    </subcellularLocation>
</comment>
<evidence type="ECO:0000256" key="5">
    <source>
        <dbReference type="ARBA" id="ARBA00022792"/>
    </source>
</evidence>
<organism evidence="10 11">
    <name type="scientific">Dioscorea zingiberensis</name>
    <dbReference type="NCBI Taxonomy" id="325984"/>
    <lineage>
        <taxon>Eukaryota</taxon>
        <taxon>Viridiplantae</taxon>
        <taxon>Streptophyta</taxon>
        <taxon>Embryophyta</taxon>
        <taxon>Tracheophyta</taxon>
        <taxon>Spermatophyta</taxon>
        <taxon>Magnoliopsida</taxon>
        <taxon>Liliopsida</taxon>
        <taxon>Dioscoreales</taxon>
        <taxon>Dioscoreaceae</taxon>
        <taxon>Dioscorea</taxon>
    </lineage>
</organism>
<reference evidence="10" key="2">
    <citation type="journal article" date="2022" name="Hortic Res">
        <title>The genome of Dioscorea zingiberensis sheds light on the biosynthesis, origin and evolution of the medicinally important diosgenin saponins.</title>
        <authorList>
            <person name="Li Y."/>
            <person name="Tan C."/>
            <person name="Li Z."/>
            <person name="Guo J."/>
            <person name="Li S."/>
            <person name="Chen X."/>
            <person name="Wang C."/>
            <person name="Dai X."/>
            <person name="Yang H."/>
            <person name="Song W."/>
            <person name="Hou L."/>
            <person name="Xu J."/>
            <person name="Tong Z."/>
            <person name="Xu A."/>
            <person name="Yuan X."/>
            <person name="Wang W."/>
            <person name="Yang Q."/>
            <person name="Chen L."/>
            <person name="Sun Z."/>
            <person name="Wang K."/>
            <person name="Pan B."/>
            <person name="Chen J."/>
            <person name="Bao Y."/>
            <person name="Liu F."/>
            <person name="Qi X."/>
            <person name="Gang D.R."/>
            <person name="Wen J."/>
            <person name="Li J."/>
        </authorList>
    </citation>
    <scope>NUCLEOTIDE SEQUENCE</scope>
    <source>
        <strain evidence="10">Dzin_1.0</strain>
    </source>
</reference>
<dbReference type="EMBL" id="JAGGNH010000005">
    <property type="protein sequence ID" value="KAJ0972125.1"/>
    <property type="molecule type" value="Genomic_DNA"/>
</dbReference>
<evidence type="ECO:0000256" key="6">
    <source>
        <dbReference type="ARBA" id="ARBA00022989"/>
    </source>
</evidence>
<evidence type="ECO:0000313" key="11">
    <source>
        <dbReference type="Proteomes" id="UP001085076"/>
    </source>
</evidence>
<feature type="compositionally biased region" description="Polar residues" evidence="9">
    <location>
        <begin position="90"/>
        <end position="101"/>
    </location>
</feature>
<evidence type="ECO:0000256" key="8">
    <source>
        <dbReference type="ARBA" id="ARBA00023136"/>
    </source>
</evidence>
<evidence type="ECO:0000256" key="3">
    <source>
        <dbReference type="ARBA" id="ARBA00006792"/>
    </source>
</evidence>
<evidence type="ECO:0000256" key="7">
    <source>
        <dbReference type="ARBA" id="ARBA00023128"/>
    </source>
</evidence>
<dbReference type="AlphaFoldDB" id="A0A9D5CFT9"/>
<name>A0A9D5CFT9_9LILI</name>
<comment type="function">
    <text evidence="1">Component of the MICOS complex, a large protein complex of the mitochondrial inner membrane that plays crucial roles in the maintenance of crista junctions, inner membrane architecture, and formation of contact sites to the outer membrane.</text>
</comment>
<accession>A0A9D5CFT9</accession>